<dbReference type="EMBL" id="FOUF01000002">
    <property type="protein sequence ID" value="SFL89537.1"/>
    <property type="molecule type" value="Genomic_DNA"/>
</dbReference>
<reference evidence="1" key="2">
    <citation type="submission" date="2021-02" db="EMBL/GenBank/DDBJ databases">
        <authorList>
            <person name="Han P."/>
        </authorList>
    </citation>
    <scope>NUCLEOTIDE SEQUENCE</scope>
    <source>
        <strain evidence="1">Nitrosomonas nitrosa 18-3D</strain>
    </source>
</reference>
<evidence type="ECO:0000313" key="1">
    <source>
        <dbReference type="EMBL" id="CAE6486343.1"/>
    </source>
</evidence>
<evidence type="ECO:0000313" key="3">
    <source>
        <dbReference type="Proteomes" id="UP000199561"/>
    </source>
</evidence>
<name>A0A1I4LG06_9PROT</name>
<dbReference type="Proteomes" id="UP000601736">
    <property type="component" value="Unassembled WGS sequence"/>
</dbReference>
<proteinExistence type="predicted"/>
<evidence type="ECO:0000313" key="2">
    <source>
        <dbReference type="EMBL" id="SFL89537.1"/>
    </source>
</evidence>
<organism evidence="2 3">
    <name type="scientific">Nitrosomonas nitrosa</name>
    <dbReference type="NCBI Taxonomy" id="52442"/>
    <lineage>
        <taxon>Bacteria</taxon>
        <taxon>Pseudomonadati</taxon>
        <taxon>Pseudomonadota</taxon>
        <taxon>Betaproteobacteria</taxon>
        <taxon>Nitrosomonadales</taxon>
        <taxon>Nitrosomonadaceae</taxon>
        <taxon>Nitrosomonas</taxon>
    </lineage>
</organism>
<dbReference type="RefSeq" id="WP_090665907.1">
    <property type="nucleotide sequence ID" value="NZ_CAJNAP010000001.1"/>
</dbReference>
<dbReference type="Proteomes" id="UP000199561">
    <property type="component" value="Unassembled WGS sequence"/>
</dbReference>
<accession>A0A1I4LG06</accession>
<protein>
    <submittedName>
        <fullName evidence="2">Uncharacterized protein</fullName>
    </submittedName>
</protein>
<dbReference type="AlphaFoldDB" id="A0A1I4LG06"/>
<keyword evidence="3" id="KW-1185">Reference proteome</keyword>
<sequence>MYTVMRIYGLSMLFIINTINAESIRLPIKSESVGTVTVESHFSDAGAEHRMKSFGGDFSSTSGHRTKATVNLEKRDGTINYMHKKDSGAFTFDTNFSSEETGPLMKSLGGGFSSTNGYRANAVINFKRGDGKINYMHKNSNGTITLDTNFSNYITGPQLNSFGGGFSSTSGHGVSARVNTIGGGGAINYILVNNRTKFKFSGGLSENNGNRGANIEIQIPLDIK</sequence>
<reference evidence="2 3" key="1">
    <citation type="submission" date="2016-10" db="EMBL/GenBank/DDBJ databases">
        <authorList>
            <person name="de Groot N.N."/>
        </authorList>
    </citation>
    <scope>NUCLEOTIDE SEQUENCE [LARGE SCALE GENOMIC DNA]</scope>
    <source>
        <strain evidence="2 3">Nm146</strain>
    </source>
</reference>
<gene>
    <name evidence="1" type="ORF">NMYAN_10392</name>
    <name evidence="2" type="ORF">SAMN05421880_10249</name>
</gene>
<dbReference type="EMBL" id="CAJNAP010000001">
    <property type="protein sequence ID" value="CAE6486343.1"/>
    <property type="molecule type" value="Genomic_DNA"/>
</dbReference>